<dbReference type="SUPFAM" id="SSF88697">
    <property type="entry name" value="PUA domain-like"/>
    <property type="match status" value="1"/>
</dbReference>
<feature type="domain" description="ASCH" evidence="1">
    <location>
        <begin position="6"/>
        <end position="100"/>
    </location>
</feature>
<reference evidence="2 3" key="1">
    <citation type="submission" date="2010-05" db="EMBL/GenBank/DDBJ databases">
        <title>Complete sequence of Thermoanaerobacter mathranii subsp. mathranii mathranii str. A3.</title>
        <authorList>
            <consortium name="US DOE Joint Genome Institute"/>
            <person name="Lucas S."/>
            <person name="Copeland A."/>
            <person name="Lapidus A."/>
            <person name="Cheng J.-F."/>
            <person name="Bruce D."/>
            <person name="Goodwin L."/>
            <person name="Pitluck S."/>
            <person name="Held B."/>
            <person name="Detter J.C."/>
            <person name="Han C."/>
            <person name="Tapia R."/>
            <person name="Land M."/>
            <person name="Hauser L."/>
            <person name="Kyrpides N."/>
            <person name="Mikhailova N."/>
            <person name="Zhou J."/>
            <person name="Hemme C."/>
            <person name="Woyke T."/>
        </authorList>
    </citation>
    <scope>NUCLEOTIDE SEQUENCE [LARGE SCALE GENOMIC DNA]</scope>
    <source>
        <strain evidence="2 3">A3</strain>
    </source>
</reference>
<protein>
    <recommendedName>
        <fullName evidence="1">ASCH domain-containing protein</fullName>
    </recommendedName>
</protein>
<dbReference type="Gene3D" id="2.30.130.30">
    <property type="entry name" value="Hypothetical protein"/>
    <property type="match status" value="1"/>
</dbReference>
<dbReference type="InterPro" id="IPR015947">
    <property type="entry name" value="PUA-like_sf"/>
</dbReference>
<dbReference type="SMART" id="SM01022">
    <property type="entry name" value="ASCH"/>
    <property type="match status" value="1"/>
</dbReference>
<dbReference type="Pfam" id="PF04266">
    <property type="entry name" value="ASCH"/>
    <property type="match status" value="1"/>
</dbReference>
<gene>
    <name evidence="2" type="ordered locus">Tmath_0087</name>
</gene>
<accession>A0ABM5LMH8</accession>
<keyword evidence="3" id="KW-1185">Reference proteome</keyword>
<proteinExistence type="predicted"/>
<dbReference type="EMBL" id="CP002032">
    <property type="protein sequence ID" value="ADH59873.1"/>
    <property type="molecule type" value="Genomic_DNA"/>
</dbReference>
<dbReference type="InterPro" id="IPR007374">
    <property type="entry name" value="ASCH_domain"/>
</dbReference>
<dbReference type="Proteomes" id="UP000002064">
    <property type="component" value="Chromosome"/>
</dbReference>
<sequence>MSQILLSIRPEYVESIFKGTKRFEYRKIKFARKDVNKILIYCTAPVMKVVGEAEILDVIEDTPSAVWEKTKDYAGIDKKLFDDYYKNKEKAVAYRLGNVKKYLKPIKLTDLGISFVPQSFVYIES</sequence>
<evidence type="ECO:0000313" key="2">
    <source>
        <dbReference type="EMBL" id="ADH59873.1"/>
    </source>
</evidence>
<dbReference type="RefSeq" id="WP_006569658.1">
    <property type="nucleotide sequence ID" value="NC_014209.1"/>
</dbReference>
<name>A0ABM5LMH8_THEM3</name>
<organism evidence="2 3">
    <name type="scientific">Thermoanaerobacter mathranii subsp. mathranii (strain DSM 11426 / CCUG 53645 / CIP 108742 / A3)</name>
    <dbReference type="NCBI Taxonomy" id="583358"/>
    <lineage>
        <taxon>Bacteria</taxon>
        <taxon>Bacillati</taxon>
        <taxon>Bacillota</taxon>
        <taxon>Clostridia</taxon>
        <taxon>Thermoanaerobacterales</taxon>
        <taxon>Thermoanaerobacteraceae</taxon>
        <taxon>Thermoanaerobacter</taxon>
    </lineage>
</organism>
<evidence type="ECO:0000313" key="3">
    <source>
        <dbReference type="Proteomes" id="UP000002064"/>
    </source>
</evidence>
<evidence type="ECO:0000259" key="1">
    <source>
        <dbReference type="SMART" id="SM01022"/>
    </source>
</evidence>